<protein>
    <submittedName>
        <fullName evidence="2">Short-chain dehydrogenase</fullName>
    </submittedName>
</protein>
<feature type="transmembrane region" description="Helical" evidence="1">
    <location>
        <begin position="87"/>
        <end position="106"/>
    </location>
</feature>
<keyword evidence="1" id="KW-1133">Transmembrane helix</keyword>
<evidence type="ECO:0000313" key="3">
    <source>
        <dbReference type="Proteomes" id="UP000197019"/>
    </source>
</evidence>
<dbReference type="KEGG" id="mpsy:CEK71_17985"/>
<feature type="transmembrane region" description="Helical" evidence="1">
    <location>
        <begin position="210"/>
        <end position="228"/>
    </location>
</feature>
<feature type="transmembrane region" description="Helical" evidence="1">
    <location>
        <begin position="356"/>
        <end position="377"/>
    </location>
</feature>
<dbReference type="EMBL" id="CP022129">
    <property type="protein sequence ID" value="ASF47803.1"/>
    <property type="molecule type" value="Genomic_DNA"/>
</dbReference>
<organism evidence="2 3">
    <name type="scientific">Methylovulum psychrotolerans</name>
    <dbReference type="NCBI Taxonomy" id="1704499"/>
    <lineage>
        <taxon>Bacteria</taxon>
        <taxon>Pseudomonadati</taxon>
        <taxon>Pseudomonadota</taxon>
        <taxon>Gammaproteobacteria</taxon>
        <taxon>Methylococcales</taxon>
        <taxon>Methylococcaceae</taxon>
        <taxon>Methylovulum</taxon>
    </lineage>
</organism>
<dbReference type="RefSeq" id="WP_088620673.1">
    <property type="nucleotide sequence ID" value="NZ_CP022129.1"/>
</dbReference>
<keyword evidence="3" id="KW-1185">Reference proteome</keyword>
<dbReference type="OrthoDB" id="9770040at2"/>
<feature type="transmembrane region" description="Helical" evidence="1">
    <location>
        <begin position="143"/>
        <end position="163"/>
    </location>
</feature>
<dbReference type="Pfam" id="PF05940">
    <property type="entry name" value="NnrS"/>
    <property type="match status" value="1"/>
</dbReference>
<name>A0A1Z4C2P5_9GAMM</name>
<accession>A0A1Z4C2P5</accession>
<proteinExistence type="predicted"/>
<feature type="transmembrane region" description="Helical" evidence="1">
    <location>
        <begin position="112"/>
        <end position="131"/>
    </location>
</feature>
<keyword evidence="1" id="KW-0812">Transmembrane</keyword>
<gene>
    <name evidence="2" type="ORF">CEK71_17985</name>
</gene>
<feature type="transmembrane region" description="Helical" evidence="1">
    <location>
        <begin position="328"/>
        <end position="350"/>
    </location>
</feature>
<evidence type="ECO:0000313" key="2">
    <source>
        <dbReference type="EMBL" id="ASF47803.1"/>
    </source>
</evidence>
<feature type="transmembrane region" description="Helical" evidence="1">
    <location>
        <begin position="263"/>
        <end position="289"/>
    </location>
</feature>
<feature type="transmembrane region" description="Helical" evidence="1">
    <location>
        <begin position="234"/>
        <end position="251"/>
    </location>
</feature>
<feature type="transmembrane region" description="Helical" evidence="1">
    <location>
        <begin position="169"/>
        <end position="189"/>
    </location>
</feature>
<evidence type="ECO:0000256" key="1">
    <source>
        <dbReference type="SAM" id="Phobius"/>
    </source>
</evidence>
<feature type="transmembrane region" description="Helical" evidence="1">
    <location>
        <begin position="12"/>
        <end position="38"/>
    </location>
</feature>
<dbReference type="AlphaFoldDB" id="A0A1Z4C2P5"/>
<sequence>MKTKTLFDYPLFALGFRAFFVLAGLSALMLILLWNAMLKGQWLHANYFAPNVWHAHEMLLGYSVAVVAGFLLTAVKNWTGRATVTGGALLGLCLLWLYGRILPFYAGLLPDGLIALADLAFLPLLAFRVGVPIVQAKQYKNLVFVLILLVLSVGNGLIHAQALGLADTASVGLELVLATLIILILVIAGRIYPFFTERAISGTLILKNPLIEGLAIAGAVLVFSLQLADVAGGWLAWSAGFAATVNFLRIANWYVPRIRYVPLLWVLYVGYGWIIAGFVLTALAAYAWVAPSLALHAFTVGGIAVVTLGMMARVALGHTGRALRVSNAIALAFLLINLAAVLRVLLPMALPGGYDWFIYASTLCWLAAFALFIFIYLPILTQPRIDGQEG</sequence>
<dbReference type="InterPro" id="IPR010266">
    <property type="entry name" value="NnrS"/>
</dbReference>
<dbReference type="Proteomes" id="UP000197019">
    <property type="component" value="Chromosome"/>
</dbReference>
<feature type="transmembrane region" description="Helical" evidence="1">
    <location>
        <begin position="295"/>
        <end position="316"/>
    </location>
</feature>
<keyword evidence="1" id="KW-0472">Membrane</keyword>
<reference evidence="2 3" key="1">
    <citation type="submission" date="2017-06" db="EMBL/GenBank/DDBJ databases">
        <title>Genome Sequencing of the methanotroph Methylovulum psychrotolerants str. HV10-M2 isolated from a high-altitude environment.</title>
        <authorList>
            <person name="Mateos-Rivera A."/>
        </authorList>
    </citation>
    <scope>NUCLEOTIDE SEQUENCE [LARGE SCALE GENOMIC DNA]</scope>
    <source>
        <strain evidence="2 3">HV10_M2</strain>
    </source>
</reference>
<feature type="transmembrane region" description="Helical" evidence="1">
    <location>
        <begin position="58"/>
        <end position="75"/>
    </location>
</feature>